<feature type="chain" id="PRO_5046822026" description="DUF4468 domain-containing protein" evidence="1">
    <location>
        <begin position="19"/>
        <end position="182"/>
    </location>
</feature>
<keyword evidence="1" id="KW-0732">Signal</keyword>
<evidence type="ECO:0000313" key="2">
    <source>
        <dbReference type="EMBL" id="MCZ4224869.1"/>
    </source>
</evidence>
<reference evidence="2" key="1">
    <citation type="submission" date="2022-12" db="EMBL/GenBank/DDBJ databases">
        <title>Genome sequence of SJ11.</title>
        <authorList>
            <person name="Woo H."/>
        </authorList>
    </citation>
    <scope>NUCLEOTIDE SEQUENCE</scope>
    <source>
        <strain evidence="2">SJ11</strain>
    </source>
</reference>
<sequence>MTGLRLLFFLLFSVYSYASVSAQIRPNKPAVAKSANAQDAEISNIRNLYNQINASTLKKEKFNYEASGCVEEGEVIYFMNGKTIVKITESGSIGDGSWKSEYYYQSGKVIFYFESMTGGPAIGKVTKTERRVYIENDRPIRNMENKKIIKVDARSAEVIQTAYKLLIAYQTKDFAAALCNPN</sequence>
<evidence type="ECO:0000256" key="1">
    <source>
        <dbReference type="SAM" id="SignalP"/>
    </source>
</evidence>
<evidence type="ECO:0008006" key="4">
    <source>
        <dbReference type="Google" id="ProtNLM"/>
    </source>
</evidence>
<gene>
    <name evidence="2" type="ORF">O0931_16270</name>
</gene>
<dbReference type="RefSeq" id="WP_269416532.1">
    <property type="nucleotide sequence ID" value="NZ_JAPWGL010000004.1"/>
</dbReference>
<name>A0ABT4L104_9SPHI</name>
<dbReference type="EMBL" id="JAPWGL010000004">
    <property type="protein sequence ID" value="MCZ4224869.1"/>
    <property type="molecule type" value="Genomic_DNA"/>
</dbReference>
<comment type="caution">
    <text evidence="2">The sequence shown here is derived from an EMBL/GenBank/DDBJ whole genome shotgun (WGS) entry which is preliminary data.</text>
</comment>
<organism evidence="2 3">
    <name type="scientific">Pedobacter rhodius</name>
    <dbReference type="NCBI Taxonomy" id="3004098"/>
    <lineage>
        <taxon>Bacteria</taxon>
        <taxon>Pseudomonadati</taxon>
        <taxon>Bacteroidota</taxon>
        <taxon>Sphingobacteriia</taxon>
        <taxon>Sphingobacteriales</taxon>
        <taxon>Sphingobacteriaceae</taxon>
        <taxon>Pedobacter</taxon>
    </lineage>
</organism>
<evidence type="ECO:0000313" key="3">
    <source>
        <dbReference type="Proteomes" id="UP001144341"/>
    </source>
</evidence>
<proteinExistence type="predicted"/>
<accession>A0ABT4L104</accession>
<keyword evidence="3" id="KW-1185">Reference proteome</keyword>
<protein>
    <recommendedName>
        <fullName evidence="4">DUF4468 domain-containing protein</fullName>
    </recommendedName>
</protein>
<dbReference type="Proteomes" id="UP001144341">
    <property type="component" value="Unassembled WGS sequence"/>
</dbReference>
<feature type="signal peptide" evidence="1">
    <location>
        <begin position="1"/>
        <end position="18"/>
    </location>
</feature>